<name>A0A0N9HXF9_9PSEU</name>
<dbReference type="KEGG" id="kphy:AOZ06_08270"/>
<accession>A0A0N9HXF9</accession>
<evidence type="ECO:0000313" key="2">
    <source>
        <dbReference type="Proteomes" id="UP000063699"/>
    </source>
</evidence>
<dbReference type="Proteomes" id="UP000063699">
    <property type="component" value="Chromosome"/>
</dbReference>
<dbReference type="EMBL" id="CP012752">
    <property type="protein sequence ID" value="ALG06923.1"/>
    <property type="molecule type" value="Genomic_DNA"/>
</dbReference>
<proteinExistence type="predicted"/>
<protein>
    <submittedName>
        <fullName evidence="1">Uncharacterized protein</fullName>
    </submittedName>
</protein>
<dbReference type="AlphaFoldDB" id="A0A0N9HXF9"/>
<reference evidence="1 2" key="1">
    <citation type="submission" date="2015-07" db="EMBL/GenBank/DDBJ databases">
        <title>Genome sequencing of Kibdelosporangium phytohabitans.</title>
        <authorList>
            <person name="Qin S."/>
            <person name="Xing K."/>
        </authorList>
    </citation>
    <scope>NUCLEOTIDE SEQUENCE [LARGE SCALE GENOMIC DNA]</scope>
    <source>
        <strain evidence="1 2">KLBMP1111</strain>
    </source>
</reference>
<sequence>MRHSMAVVVSITGVAVALAIGWFTAIRAQYDRLIDVLRYISSDSVTNACHQLGQVIHSQTPQYIDATARHDRINDLFAGLWRSAGSTQSSEHYAVAAADLCAATRNALRARASLGRP</sequence>
<dbReference type="STRING" id="860235.AOZ06_08270"/>
<keyword evidence="2" id="KW-1185">Reference proteome</keyword>
<organism evidence="1 2">
    <name type="scientific">Kibdelosporangium phytohabitans</name>
    <dbReference type="NCBI Taxonomy" id="860235"/>
    <lineage>
        <taxon>Bacteria</taxon>
        <taxon>Bacillati</taxon>
        <taxon>Actinomycetota</taxon>
        <taxon>Actinomycetes</taxon>
        <taxon>Pseudonocardiales</taxon>
        <taxon>Pseudonocardiaceae</taxon>
        <taxon>Kibdelosporangium</taxon>
    </lineage>
</organism>
<evidence type="ECO:0000313" key="1">
    <source>
        <dbReference type="EMBL" id="ALG06923.1"/>
    </source>
</evidence>
<gene>
    <name evidence="1" type="ORF">AOZ06_08270</name>
</gene>